<evidence type="ECO:0000256" key="1">
    <source>
        <dbReference type="ARBA" id="ARBA00001936"/>
    </source>
</evidence>
<evidence type="ECO:0000256" key="3">
    <source>
        <dbReference type="ARBA" id="ARBA00022723"/>
    </source>
</evidence>
<keyword evidence="4" id="KW-0560">Oxidoreductase</keyword>
<protein>
    <submittedName>
        <fullName evidence="8">3-isopropylmalate dehydrogenase</fullName>
    </submittedName>
</protein>
<reference evidence="8" key="1">
    <citation type="submission" date="2020-12" db="EMBL/GenBank/DDBJ databases">
        <title>Characterization of 3-isopropylmalate dehydrogenase from extremely halophilic archaeon Haloarcula japonica.</title>
        <authorList>
            <person name="Nagaoka S."/>
            <person name="Sugiyama N."/>
            <person name="Arisaka F."/>
            <person name="Yatsunami R."/>
            <person name="Nakamura S."/>
        </authorList>
    </citation>
    <scope>NUCLEOTIDE SEQUENCE</scope>
    <source>
        <strain evidence="8">TR-1</strain>
    </source>
</reference>
<dbReference type="GO" id="GO:0051287">
    <property type="term" value="F:NAD binding"/>
    <property type="evidence" value="ECO:0007669"/>
    <property type="project" value="InterPro"/>
</dbReference>
<dbReference type="Pfam" id="PF00180">
    <property type="entry name" value="Iso_dh"/>
    <property type="match status" value="1"/>
</dbReference>
<dbReference type="InterPro" id="IPR050501">
    <property type="entry name" value="ICDH/IPMDH"/>
</dbReference>
<dbReference type="PANTHER" id="PTHR43275:SF1">
    <property type="entry name" value="D-MALATE DEHYDROGENASE [DECARBOXYLATING]"/>
    <property type="match status" value="1"/>
</dbReference>
<evidence type="ECO:0000259" key="7">
    <source>
        <dbReference type="SMART" id="SM01329"/>
    </source>
</evidence>
<dbReference type="SMART" id="SM01329">
    <property type="entry name" value="Iso_dh"/>
    <property type="match status" value="1"/>
</dbReference>
<evidence type="ECO:0000256" key="4">
    <source>
        <dbReference type="ARBA" id="ARBA00023002"/>
    </source>
</evidence>
<keyword evidence="6" id="KW-0464">Manganese</keyword>
<name>A0A7R7J4Q8_HALJP</name>
<dbReference type="Gene3D" id="3.40.718.10">
    <property type="entry name" value="Isopropylmalate Dehydrogenase"/>
    <property type="match status" value="1"/>
</dbReference>
<keyword evidence="3" id="KW-0479">Metal-binding</keyword>
<dbReference type="PANTHER" id="PTHR43275">
    <property type="entry name" value="D-MALATE DEHYDROGENASE [DECARBOXYLATING]"/>
    <property type="match status" value="1"/>
</dbReference>
<evidence type="ECO:0000313" key="8">
    <source>
        <dbReference type="EMBL" id="BCO16365.1"/>
    </source>
</evidence>
<dbReference type="GO" id="GO:0016616">
    <property type="term" value="F:oxidoreductase activity, acting on the CH-OH group of donors, NAD or NADP as acceptor"/>
    <property type="evidence" value="ECO:0007669"/>
    <property type="project" value="InterPro"/>
</dbReference>
<gene>
    <name evidence="8" type="primary">leuB2</name>
</gene>
<dbReference type="AlphaFoldDB" id="A0A7R7J4Q8"/>
<evidence type="ECO:0000256" key="5">
    <source>
        <dbReference type="ARBA" id="ARBA00023027"/>
    </source>
</evidence>
<keyword evidence="5" id="KW-0520">NAD</keyword>
<dbReference type="InterPro" id="IPR019818">
    <property type="entry name" value="IsoCit/isopropylmalate_DH_CS"/>
</dbReference>
<dbReference type="EMBL" id="LC597661">
    <property type="protein sequence ID" value="BCO16365.1"/>
    <property type="molecule type" value="Genomic_DNA"/>
</dbReference>
<sequence>MANRAVQPIDNHNTAMNTDDQTTTTYDIELIPGDGIGPAVVDAALPLFRAVADDHGLAFDITRRDWGTEYYLEQGEMMPEDGVSRIADADSIFLGAVGHPEVPDHVTLHGLLLPIRKELDQYICKRPNVLFEGIESPLQEYGAGDIDFVVYRENTEGEYADIGGREHRGLDHETAVQSALFTREGTERIVRAAFEAATERDGTLTSVTKSNAQAHSMVFWDDIVEEVREEYPTVTVERLLVDATAMDLIRRPHEFDVVVASNLFGDILTDIGAQITGSMGLAPSGNINPSDDIPSMFEPVHGSAPDIVGDGVANPLATVLSWSMLLEDLGEKTAADALWDAVTNQLADGSAPRTPDLGGDAGTEAVVDDLQSRL</sequence>
<dbReference type="InterPro" id="IPR024084">
    <property type="entry name" value="IsoPropMal-DH-like_dom"/>
</dbReference>
<evidence type="ECO:0000256" key="2">
    <source>
        <dbReference type="ARBA" id="ARBA00001946"/>
    </source>
</evidence>
<dbReference type="PROSITE" id="PS00470">
    <property type="entry name" value="IDH_IMDH"/>
    <property type="match status" value="1"/>
</dbReference>
<organism evidence="8">
    <name type="scientific">Haloarcula japonica</name>
    <dbReference type="NCBI Taxonomy" id="29282"/>
    <lineage>
        <taxon>Archaea</taxon>
        <taxon>Methanobacteriati</taxon>
        <taxon>Methanobacteriota</taxon>
        <taxon>Stenosarchaea group</taxon>
        <taxon>Halobacteria</taxon>
        <taxon>Halobacteriales</taxon>
        <taxon>Haloarculaceae</taxon>
        <taxon>Haloarcula</taxon>
    </lineage>
</organism>
<evidence type="ECO:0000256" key="6">
    <source>
        <dbReference type="ARBA" id="ARBA00023211"/>
    </source>
</evidence>
<accession>A0A7R7J4Q8</accession>
<dbReference type="GO" id="GO:0000287">
    <property type="term" value="F:magnesium ion binding"/>
    <property type="evidence" value="ECO:0007669"/>
    <property type="project" value="InterPro"/>
</dbReference>
<proteinExistence type="predicted"/>
<comment type="cofactor">
    <cofactor evidence="1">
        <name>Mn(2+)</name>
        <dbReference type="ChEBI" id="CHEBI:29035"/>
    </cofactor>
</comment>
<feature type="domain" description="Isopropylmalate dehydrogenase-like" evidence="7">
    <location>
        <begin position="27"/>
        <end position="370"/>
    </location>
</feature>
<comment type="cofactor">
    <cofactor evidence="2">
        <name>Mg(2+)</name>
        <dbReference type="ChEBI" id="CHEBI:18420"/>
    </cofactor>
</comment>
<dbReference type="SUPFAM" id="SSF53659">
    <property type="entry name" value="Isocitrate/Isopropylmalate dehydrogenase-like"/>
    <property type="match status" value="1"/>
</dbReference>